<comment type="subcellular location">
    <subcellularLocation>
        <location evidence="1">Cell membrane</location>
        <topology evidence="1">Single-pass membrane protein</topology>
    </subcellularLocation>
    <subcellularLocation>
        <location evidence="7">Cell membrane</location>
        <topology evidence="7">Single-pass type II membrane protein</topology>
    </subcellularLocation>
</comment>
<evidence type="ECO:0000313" key="9">
    <source>
        <dbReference type="Proteomes" id="UP000321954"/>
    </source>
</evidence>
<accession>A0A5B8YMU6</accession>
<dbReference type="InterPro" id="IPR003400">
    <property type="entry name" value="ExbD"/>
</dbReference>
<evidence type="ECO:0000313" key="8">
    <source>
        <dbReference type="EMBL" id="QED38147.1"/>
    </source>
</evidence>
<keyword evidence="9" id="KW-1185">Reference proteome</keyword>
<reference evidence="8 9" key="1">
    <citation type="submission" date="2019-08" db="EMBL/GenBank/DDBJ databases">
        <title>Antarcticibacterium arcticum sp. nov., a bacterium isolated from marine sediment of the Canadian Beaufort Sea.</title>
        <authorList>
            <person name="Lee Y.M."/>
            <person name="Baek K."/>
            <person name="Lee D.-H."/>
            <person name="Shin S.C."/>
            <person name="Jin Y.K."/>
            <person name="Park Y."/>
        </authorList>
    </citation>
    <scope>NUCLEOTIDE SEQUENCE [LARGE SCALE GENOMIC DNA]</scope>
    <source>
        <strain evidence="8 9">PAMC 28998</strain>
    </source>
</reference>
<evidence type="ECO:0000256" key="4">
    <source>
        <dbReference type="ARBA" id="ARBA00022692"/>
    </source>
</evidence>
<dbReference type="AlphaFoldDB" id="A0A5B8YMU6"/>
<dbReference type="KEGG" id="anp:FK178_10630"/>
<dbReference type="OrthoDB" id="9793581at2"/>
<keyword evidence="4 7" id="KW-0812">Transmembrane</keyword>
<dbReference type="Proteomes" id="UP000321954">
    <property type="component" value="Chromosome"/>
</dbReference>
<keyword evidence="7" id="KW-0653">Protein transport</keyword>
<dbReference type="Pfam" id="PF02472">
    <property type="entry name" value="ExbD"/>
    <property type="match status" value="1"/>
</dbReference>
<gene>
    <name evidence="8" type="ORF">FK178_10630</name>
</gene>
<protein>
    <submittedName>
        <fullName evidence="8">Biopolymer transporter ExbD</fullName>
    </submittedName>
</protein>
<proteinExistence type="inferred from homology"/>
<dbReference type="EMBL" id="CP042476">
    <property type="protein sequence ID" value="QED38147.1"/>
    <property type="molecule type" value="Genomic_DNA"/>
</dbReference>
<dbReference type="RefSeq" id="WP_146834685.1">
    <property type="nucleotide sequence ID" value="NZ_CP042476.1"/>
</dbReference>
<keyword evidence="7" id="KW-0813">Transport</keyword>
<evidence type="ECO:0000256" key="6">
    <source>
        <dbReference type="ARBA" id="ARBA00023136"/>
    </source>
</evidence>
<dbReference type="PANTHER" id="PTHR30558">
    <property type="entry name" value="EXBD MEMBRANE COMPONENT OF PMF-DRIVEN MACROMOLECULE IMPORT SYSTEM"/>
    <property type="match status" value="1"/>
</dbReference>
<keyword evidence="3" id="KW-1003">Cell membrane</keyword>
<evidence type="ECO:0000256" key="1">
    <source>
        <dbReference type="ARBA" id="ARBA00004162"/>
    </source>
</evidence>
<name>A0A5B8YMU6_9FLAO</name>
<dbReference type="Gene3D" id="3.30.420.270">
    <property type="match status" value="1"/>
</dbReference>
<evidence type="ECO:0000256" key="3">
    <source>
        <dbReference type="ARBA" id="ARBA00022475"/>
    </source>
</evidence>
<evidence type="ECO:0000256" key="7">
    <source>
        <dbReference type="RuleBase" id="RU003879"/>
    </source>
</evidence>
<keyword evidence="5" id="KW-1133">Transmembrane helix</keyword>
<keyword evidence="6" id="KW-0472">Membrane</keyword>
<comment type="similarity">
    <text evidence="2 7">Belongs to the ExbD/TolR family.</text>
</comment>
<evidence type="ECO:0000256" key="2">
    <source>
        <dbReference type="ARBA" id="ARBA00005811"/>
    </source>
</evidence>
<sequence length="132" mass="14581">MNLRSRNKVSADFSMSSMTDIVFLLLIFFMLTSPAITPEALDLILPKAKGKTTNVSSLSVSITKDLQVYINSERVSQSALEATLKQKLAGEEDPTIILRAEEGVPIEKAVNVMDIANRNRYKIVLAVKPENN</sequence>
<dbReference type="GO" id="GO:0015031">
    <property type="term" value="P:protein transport"/>
    <property type="evidence" value="ECO:0007669"/>
    <property type="project" value="UniProtKB-KW"/>
</dbReference>
<organism evidence="8 9">
    <name type="scientific">Antarcticibacterium arcticum</name>
    <dbReference type="NCBI Taxonomy" id="2585771"/>
    <lineage>
        <taxon>Bacteria</taxon>
        <taxon>Pseudomonadati</taxon>
        <taxon>Bacteroidota</taxon>
        <taxon>Flavobacteriia</taxon>
        <taxon>Flavobacteriales</taxon>
        <taxon>Flavobacteriaceae</taxon>
        <taxon>Antarcticibacterium</taxon>
    </lineage>
</organism>
<dbReference type="GO" id="GO:0022857">
    <property type="term" value="F:transmembrane transporter activity"/>
    <property type="evidence" value="ECO:0007669"/>
    <property type="project" value="InterPro"/>
</dbReference>
<evidence type="ECO:0000256" key="5">
    <source>
        <dbReference type="ARBA" id="ARBA00022989"/>
    </source>
</evidence>
<dbReference type="GO" id="GO:0005886">
    <property type="term" value="C:plasma membrane"/>
    <property type="evidence" value="ECO:0007669"/>
    <property type="project" value="UniProtKB-SubCell"/>
</dbReference>